<dbReference type="CDD" id="cd00431">
    <property type="entry name" value="cysteine_hydrolases"/>
    <property type="match status" value="1"/>
</dbReference>
<dbReference type="InterPro" id="IPR000868">
    <property type="entry name" value="Isochorismatase-like_dom"/>
</dbReference>
<accession>A0ABQ4EP08</accession>
<dbReference type="PANTHER" id="PTHR43540:SF6">
    <property type="entry name" value="ISOCHORISMATASE-LIKE DOMAIN-CONTAINING PROTEIN"/>
    <property type="match status" value="1"/>
</dbReference>
<comment type="caution">
    <text evidence="3">The sequence shown here is derived from an EMBL/GenBank/DDBJ whole genome shotgun (WGS) entry which is preliminary data.</text>
</comment>
<dbReference type="InterPro" id="IPR050272">
    <property type="entry name" value="Isochorismatase-like_hydrls"/>
</dbReference>
<dbReference type="Gene3D" id="3.40.50.850">
    <property type="entry name" value="Isochorismatase-like"/>
    <property type="match status" value="1"/>
</dbReference>
<dbReference type="RefSeq" id="WP_203857924.1">
    <property type="nucleotide sequence ID" value="NZ_BAAAZQ010000004.1"/>
</dbReference>
<keyword evidence="4" id="KW-1185">Reference proteome</keyword>
<dbReference type="Pfam" id="PF00857">
    <property type="entry name" value="Isochorismatase"/>
    <property type="match status" value="1"/>
</dbReference>
<protein>
    <submittedName>
        <fullName evidence="3">Hydrolase</fullName>
    </submittedName>
</protein>
<evidence type="ECO:0000256" key="1">
    <source>
        <dbReference type="ARBA" id="ARBA00022801"/>
    </source>
</evidence>
<dbReference type="InterPro" id="IPR036380">
    <property type="entry name" value="Isochorismatase-like_sf"/>
</dbReference>
<proteinExistence type="predicted"/>
<dbReference type="Proteomes" id="UP000621500">
    <property type="component" value="Unassembled WGS sequence"/>
</dbReference>
<evidence type="ECO:0000313" key="3">
    <source>
        <dbReference type="EMBL" id="GIG96386.1"/>
    </source>
</evidence>
<reference evidence="3 4" key="1">
    <citation type="submission" date="2021-01" db="EMBL/GenBank/DDBJ databases">
        <title>Whole genome shotgun sequence of Plantactinospora mayteni NBRC 109088.</title>
        <authorList>
            <person name="Komaki H."/>
            <person name="Tamura T."/>
        </authorList>
    </citation>
    <scope>NUCLEOTIDE SEQUENCE [LARGE SCALE GENOMIC DNA]</scope>
    <source>
        <strain evidence="3 4">NBRC 109088</strain>
    </source>
</reference>
<keyword evidence="1 3" id="KW-0378">Hydrolase</keyword>
<dbReference type="EMBL" id="BONX01000018">
    <property type="protein sequence ID" value="GIG96386.1"/>
    <property type="molecule type" value="Genomic_DNA"/>
</dbReference>
<sequence length="189" mass="21102">MNVERAALVVIDMQNGFVNERSEHVVPKVVDLVQRWQAAGRPVVFTRYHNYPGSLYERLIHWSKVQEPPETDIVPELLPHAAAAHAVIDKKTYSCFVPEFNALVEQHGWTDLFFCGIATESCVLKSVVDAFERDLIPWLVTDSSASHGGEAAHEAGLLVARRFIGAGQLISAVDLVWQTNSRPDQTRLT</sequence>
<dbReference type="GO" id="GO:0016787">
    <property type="term" value="F:hydrolase activity"/>
    <property type="evidence" value="ECO:0007669"/>
    <property type="project" value="UniProtKB-KW"/>
</dbReference>
<dbReference type="SUPFAM" id="SSF52499">
    <property type="entry name" value="Isochorismatase-like hydrolases"/>
    <property type="match status" value="1"/>
</dbReference>
<dbReference type="PANTHER" id="PTHR43540">
    <property type="entry name" value="PEROXYUREIDOACRYLATE/UREIDOACRYLATE AMIDOHYDROLASE-RELATED"/>
    <property type="match status" value="1"/>
</dbReference>
<evidence type="ECO:0000259" key="2">
    <source>
        <dbReference type="Pfam" id="PF00857"/>
    </source>
</evidence>
<name>A0ABQ4EP08_9ACTN</name>
<evidence type="ECO:0000313" key="4">
    <source>
        <dbReference type="Proteomes" id="UP000621500"/>
    </source>
</evidence>
<gene>
    <name evidence="3" type="ORF">Pma05_29590</name>
</gene>
<feature type="domain" description="Isochorismatase-like" evidence="2">
    <location>
        <begin position="6"/>
        <end position="161"/>
    </location>
</feature>
<organism evidence="3 4">
    <name type="scientific">Plantactinospora mayteni</name>
    <dbReference type="NCBI Taxonomy" id="566021"/>
    <lineage>
        <taxon>Bacteria</taxon>
        <taxon>Bacillati</taxon>
        <taxon>Actinomycetota</taxon>
        <taxon>Actinomycetes</taxon>
        <taxon>Micromonosporales</taxon>
        <taxon>Micromonosporaceae</taxon>
        <taxon>Plantactinospora</taxon>
    </lineage>
</organism>